<keyword evidence="2" id="KW-1185">Reference proteome</keyword>
<organism evidence="1 2">
    <name type="scientific">Nephila pilipes</name>
    <name type="common">Giant wood spider</name>
    <name type="synonym">Nephila maculata</name>
    <dbReference type="NCBI Taxonomy" id="299642"/>
    <lineage>
        <taxon>Eukaryota</taxon>
        <taxon>Metazoa</taxon>
        <taxon>Ecdysozoa</taxon>
        <taxon>Arthropoda</taxon>
        <taxon>Chelicerata</taxon>
        <taxon>Arachnida</taxon>
        <taxon>Araneae</taxon>
        <taxon>Araneomorphae</taxon>
        <taxon>Entelegynae</taxon>
        <taxon>Araneoidea</taxon>
        <taxon>Nephilidae</taxon>
        <taxon>Nephila</taxon>
    </lineage>
</organism>
<proteinExistence type="predicted"/>
<gene>
    <name evidence="1" type="ORF">NPIL_554401</name>
</gene>
<protein>
    <submittedName>
        <fullName evidence="1">Uncharacterized protein</fullName>
    </submittedName>
</protein>
<reference evidence="1" key="1">
    <citation type="submission" date="2020-08" db="EMBL/GenBank/DDBJ databases">
        <title>Multicomponent nature underlies the extraordinary mechanical properties of spider dragline silk.</title>
        <authorList>
            <person name="Kono N."/>
            <person name="Nakamura H."/>
            <person name="Mori M."/>
            <person name="Yoshida Y."/>
            <person name="Ohtoshi R."/>
            <person name="Malay A.D."/>
            <person name="Moran D.A.P."/>
            <person name="Tomita M."/>
            <person name="Numata K."/>
            <person name="Arakawa K."/>
        </authorList>
    </citation>
    <scope>NUCLEOTIDE SEQUENCE</scope>
</reference>
<accession>A0A8X6PYY7</accession>
<dbReference type="EMBL" id="BMAW01120966">
    <property type="protein sequence ID" value="GFT91630.1"/>
    <property type="molecule type" value="Genomic_DNA"/>
</dbReference>
<dbReference type="Proteomes" id="UP000887013">
    <property type="component" value="Unassembled WGS sequence"/>
</dbReference>
<evidence type="ECO:0000313" key="2">
    <source>
        <dbReference type="Proteomes" id="UP000887013"/>
    </source>
</evidence>
<name>A0A8X6PYY7_NEPPI</name>
<comment type="caution">
    <text evidence="1">The sequence shown here is derived from an EMBL/GenBank/DDBJ whole genome shotgun (WGS) entry which is preliminary data.</text>
</comment>
<dbReference type="AlphaFoldDB" id="A0A8X6PYY7"/>
<evidence type="ECO:0000313" key="1">
    <source>
        <dbReference type="EMBL" id="GFT91630.1"/>
    </source>
</evidence>
<sequence>MHNLAAQNPLKKQEIKAKDRMGGCIILMEMPSGHCPNAMPKVFHRVMKMTHKFFVEFFENCARRYFPASNHATIVKEDRQYVYDIPVDLP</sequence>